<keyword evidence="2" id="KW-1185">Reference proteome</keyword>
<evidence type="ECO:0000313" key="1">
    <source>
        <dbReference type="EMBL" id="KAK3716815.1"/>
    </source>
</evidence>
<comment type="caution">
    <text evidence="1">The sequence shown here is derived from an EMBL/GenBank/DDBJ whole genome shotgun (WGS) entry which is preliminary data.</text>
</comment>
<evidence type="ECO:0000313" key="2">
    <source>
        <dbReference type="Proteomes" id="UP001281147"/>
    </source>
</evidence>
<organism evidence="1 2">
    <name type="scientific">Vermiconidia calcicola</name>
    <dbReference type="NCBI Taxonomy" id="1690605"/>
    <lineage>
        <taxon>Eukaryota</taxon>
        <taxon>Fungi</taxon>
        <taxon>Dikarya</taxon>
        <taxon>Ascomycota</taxon>
        <taxon>Pezizomycotina</taxon>
        <taxon>Dothideomycetes</taxon>
        <taxon>Dothideomycetidae</taxon>
        <taxon>Mycosphaerellales</taxon>
        <taxon>Extremaceae</taxon>
        <taxon>Vermiconidia</taxon>
    </lineage>
</organism>
<proteinExistence type="predicted"/>
<protein>
    <submittedName>
        <fullName evidence="1">Uncharacterized protein</fullName>
    </submittedName>
</protein>
<dbReference type="EMBL" id="JAUTXU010000040">
    <property type="protein sequence ID" value="KAK3716815.1"/>
    <property type="molecule type" value="Genomic_DNA"/>
</dbReference>
<gene>
    <name evidence="1" type="ORF">LTR37_006165</name>
</gene>
<reference evidence="1" key="1">
    <citation type="submission" date="2023-07" db="EMBL/GenBank/DDBJ databases">
        <title>Black Yeasts Isolated from many extreme environments.</title>
        <authorList>
            <person name="Coleine C."/>
            <person name="Stajich J.E."/>
            <person name="Selbmann L."/>
        </authorList>
    </citation>
    <scope>NUCLEOTIDE SEQUENCE</scope>
    <source>
        <strain evidence="1">CCFEE 5714</strain>
    </source>
</reference>
<sequence>MSDRHPIHRHESFDELEQRSRSPASQKPKFPLLKLPLELRQQILKYLLPHTKEFRDSGSLGEHARNFSAVKKREAKGMIIPNGGNPSPAGISNVVWQRGNINILSVYIKWRFRWLLPSGMAPSRHFKFLELMPEKYMRLIKRVVVHIDHVDSYTGMIKFNVGGKGLTHGLRLRVQLLVNALRGGSGGHEDKRLTRVNIKVSNGNAVLDQLKSDIVRQREGGIKVAEDLEEMLEPFEDLRGVREVSIGGAVTEQFADKLAVKMRSEKGPDEMSSSKLMDEGLSVLNTDFVRVCVYGNDLE</sequence>
<accession>A0ACC3NIR1</accession>
<dbReference type="Proteomes" id="UP001281147">
    <property type="component" value="Unassembled WGS sequence"/>
</dbReference>
<name>A0ACC3NIR1_9PEZI</name>